<dbReference type="AlphaFoldDB" id="A0A9K3JD32"/>
<organism evidence="2 3">
    <name type="scientific">Helianthus annuus</name>
    <name type="common">Common sunflower</name>
    <dbReference type="NCBI Taxonomy" id="4232"/>
    <lineage>
        <taxon>Eukaryota</taxon>
        <taxon>Viridiplantae</taxon>
        <taxon>Streptophyta</taxon>
        <taxon>Embryophyta</taxon>
        <taxon>Tracheophyta</taxon>
        <taxon>Spermatophyta</taxon>
        <taxon>Magnoliopsida</taxon>
        <taxon>eudicotyledons</taxon>
        <taxon>Gunneridae</taxon>
        <taxon>Pentapetalae</taxon>
        <taxon>asterids</taxon>
        <taxon>campanulids</taxon>
        <taxon>Asterales</taxon>
        <taxon>Asteraceae</taxon>
        <taxon>Asteroideae</taxon>
        <taxon>Heliantheae alliance</taxon>
        <taxon>Heliantheae</taxon>
        <taxon>Helianthus</taxon>
    </lineage>
</organism>
<sequence length="284" mass="33465">MGVGNISDFNLAMLTKWWWRFKENPDQMWAKVVAAIHQNRNTAQLVPFKTSVPGVWKDIGSMDSKLSKLGIDLTQCLTQNNGSWSWRNDEEQLFSVKQVRKDLEIARLAGIPDDPCFSWNTWATPKANFLLWRVLIDRIASRENLIKRGVQLDDEFCPRCGLSLESRDHIFLSCIWARCIWWNVLAWVRIKYPVEVYSFREFLDYVNQCPGSKVWKHIIQLIILATVWRIWNARNEKVFEGRFIPINTSVDLIKEDSFVWLSNRANARRPLWDSWKMFDVVNLL</sequence>
<evidence type="ECO:0000259" key="1">
    <source>
        <dbReference type="Pfam" id="PF13966"/>
    </source>
</evidence>
<dbReference type="EMBL" id="MNCJ02000318">
    <property type="protein sequence ID" value="KAF5812776.1"/>
    <property type="molecule type" value="Genomic_DNA"/>
</dbReference>
<dbReference type="PANTHER" id="PTHR33116">
    <property type="entry name" value="REVERSE TRANSCRIPTASE ZINC-BINDING DOMAIN-CONTAINING PROTEIN-RELATED-RELATED"/>
    <property type="match status" value="1"/>
</dbReference>
<keyword evidence="2" id="KW-0695">RNA-directed DNA polymerase</keyword>
<gene>
    <name evidence="2" type="ORF">HanXRQr2_Chr03g0090441</name>
</gene>
<keyword evidence="2" id="KW-0808">Transferase</keyword>
<feature type="domain" description="Reverse transcriptase zinc-binding" evidence="1">
    <location>
        <begin position="116"/>
        <end position="181"/>
    </location>
</feature>
<protein>
    <submittedName>
        <fullName evidence="2">Reverse transcriptase zinc-binding domain-containing protein</fullName>
    </submittedName>
</protein>
<reference evidence="2" key="1">
    <citation type="journal article" date="2017" name="Nature">
        <title>The sunflower genome provides insights into oil metabolism, flowering and Asterid evolution.</title>
        <authorList>
            <person name="Badouin H."/>
            <person name="Gouzy J."/>
            <person name="Grassa C.J."/>
            <person name="Murat F."/>
            <person name="Staton S.E."/>
            <person name="Cottret L."/>
            <person name="Lelandais-Briere C."/>
            <person name="Owens G.L."/>
            <person name="Carrere S."/>
            <person name="Mayjonade B."/>
            <person name="Legrand L."/>
            <person name="Gill N."/>
            <person name="Kane N.C."/>
            <person name="Bowers J.E."/>
            <person name="Hubner S."/>
            <person name="Bellec A."/>
            <person name="Berard A."/>
            <person name="Berges H."/>
            <person name="Blanchet N."/>
            <person name="Boniface M.C."/>
            <person name="Brunel D."/>
            <person name="Catrice O."/>
            <person name="Chaidir N."/>
            <person name="Claudel C."/>
            <person name="Donnadieu C."/>
            <person name="Faraut T."/>
            <person name="Fievet G."/>
            <person name="Helmstetter N."/>
            <person name="King M."/>
            <person name="Knapp S.J."/>
            <person name="Lai Z."/>
            <person name="Le Paslier M.C."/>
            <person name="Lippi Y."/>
            <person name="Lorenzon L."/>
            <person name="Mandel J.R."/>
            <person name="Marage G."/>
            <person name="Marchand G."/>
            <person name="Marquand E."/>
            <person name="Bret-Mestries E."/>
            <person name="Morien E."/>
            <person name="Nambeesan S."/>
            <person name="Nguyen T."/>
            <person name="Pegot-Espagnet P."/>
            <person name="Pouilly N."/>
            <person name="Raftis F."/>
            <person name="Sallet E."/>
            <person name="Schiex T."/>
            <person name="Thomas J."/>
            <person name="Vandecasteele C."/>
            <person name="Vares D."/>
            <person name="Vear F."/>
            <person name="Vautrin S."/>
            <person name="Crespi M."/>
            <person name="Mangin B."/>
            <person name="Burke J.M."/>
            <person name="Salse J."/>
            <person name="Munos S."/>
            <person name="Vincourt P."/>
            <person name="Rieseberg L.H."/>
            <person name="Langlade N.B."/>
        </authorList>
    </citation>
    <scope>NUCLEOTIDE SEQUENCE</scope>
    <source>
        <tissue evidence="2">Leaves</tissue>
    </source>
</reference>
<dbReference type="InterPro" id="IPR026960">
    <property type="entry name" value="RVT-Znf"/>
</dbReference>
<comment type="caution">
    <text evidence="2">The sequence shown here is derived from an EMBL/GenBank/DDBJ whole genome shotgun (WGS) entry which is preliminary data.</text>
</comment>
<dbReference type="PANTHER" id="PTHR33116:SF81">
    <property type="entry name" value="RNA-DIRECTED DNA POLYMERASE"/>
    <property type="match status" value="1"/>
</dbReference>
<evidence type="ECO:0000313" key="2">
    <source>
        <dbReference type="EMBL" id="KAF5812776.1"/>
    </source>
</evidence>
<name>A0A9K3JD32_HELAN</name>
<dbReference type="Gramene" id="mRNA:HanXRQr2_Chr03g0090441">
    <property type="protein sequence ID" value="CDS:HanXRQr2_Chr03g0090441.1"/>
    <property type="gene ID" value="HanXRQr2_Chr03g0090441"/>
</dbReference>
<dbReference type="Pfam" id="PF13966">
    <property type="entry name" value="zf-RVT"/>
    <property type="match status" value="1"/>
</dbReference>
<proteinExistence type="predicted"/>
<dbReference type="GO" id="GO:0003964">
    <property type="term" value="F:RNA-directed DNA polymerase activity"/>
    <property type="evidence" value="ECO:0007669"/>
    <property type="project" value="UniProtKB-KW"/>
</dbReference>
<reference evidence="2" key="2">
    <citation type="submission" date="2020-06" db="EMBL/GenBank/DDBJ databases">
        <title>Helianthus annuus Genome sequencing and assembly Release 2.</title>
        <authorList>
            <person name="Gouzy J."/>
            <person name="Langlade N."/>
            <person name="Munos S."/>
        </authorList>
    </citation>
    <scope>NUCLEOTIDE SEQUENCE</scope>
    <source>
        <tissue evidence="2">Leaves</tissue>
    </source>
</reference>
<accession>A0A9K3JD32</accession>
<evidence type="ECO:0000313" key="3">
    <source>
        <dbReference type="Proteomes" id="UP000215914"/>
    </source>
</evidence>
<keyword evidence="2" id="KW-0548">Nucleotidyltransferase</keyword>
<dbReference type="Proteomes" id="UP000215914">
    <property type="component" value="Unassembled WGS sequence"/>
</dbReference>
<keyword evidence="3" id="KW-1185">Reference proteome</keyword>